<sequence length="249" mass="28114">EVHAEAQTDAEDQAGEAKPGIFASNRPALRKPERECCVMLDKVGVHHYGGNNTVWASCGKDALWLSSTWVMLAKCTERDALNALGLKHYCCRRVLLAHVDLIEKLLNYALLENTQGDLKQIFIGIIVSSQTVLIALRGMRIAYCPKVKTSILFDGILYKAAIHLKKRKQLPGPKNLQMRLNFFVSRQSTTTVFRLFRDEEHSLFSDTRRTTRPCTACTMPERKKKERTAYPKKTALLGKSPNELTIPRA</sequence>
<protein>
    <submittedName>
        <fullName evidence="1">Uncharacterized protein</fullName>
    </submittedName>
</protein>
<dbReference type="GO" id="GO:0008270">
    <property type="term" value="F:zinc ion binding"/>
    <property type="evidence" value="ECO:0007669"/>
    <property type="project" value="TreeGrafter"/>
</dbReference>
<gene>
    <name evidence="1" type="ORF">U0070_026548</name>
</gene>
<reference evidence="1 2" key="1">
    <citation type="journal article" date="2023" name="bioRxiv">
        <title>Conserved and derived expression patterns and positive selection on dental genes reveal complex evolutionary context of ever-growing rodent molars.</title>
        <authorList>
            <person name="Calamari Z.T."/>
            <person name="Song A."/>
            <person name="Cohen E."/>
            <person name="Akter M."/>
            <person name="Roy R.D."/>
            <person name="Hallikas O."/>
            <person name="Christensen M.M."/>
            <person name="Li P."/>
            <person name="Marangoni P."/>
            <person name="Jernvall J."/>
            <person name="Klein O.D."/>
        </authorList>
    </citation>
    <scope>NUCLEOTIDE SEQUENCE [LARGE SCALE GENOMIC DNA]</scope>
    <source>
        <strain evidence="1">V071</strain>
    </source>
</reference>
<dbReference type="Pfam" id="PF01194">
    <property type="entry name" value="RNA_pol_N"/>
    <property type="match status" value="1"/>
</dbReference>
<evidence type="ECO:0000313" key="2">
    <source>
        <dbReference type="Proteomes" id="UP001488838"/>
    </source>
</evidence>
<name>A0AAW0I793_MYOGA</name>
<dbReference type="InterPro" id="IPR023580">
    <property type="entry name" value="RNA_pol_su_RPB10"/>
</dbReference>
<feature type="non-terminal residue" evidence="1">
    <location>
        <position position="1"/>
    </location>
</feature>
<proteinExistence type="predicted"/>
<dbReference type="GO" id="GO:0006360">
    <property type="term" value="P:transcription by RNA polymerase I"/>
    <property type="evidence" value="ECO:0007669"/>
    <property type="project" value="TreeGrafter"/>
</dbReference>
<dbReference type="Gene3D" id="3.30.1330.30">
    <property type="match status" value="1"/>
</dbReference>
<dbReference type="GO" id="GO:0042797">
    <property type="term" value="P:tRNA transcription by RNA polymerase III"/>
    <property type="evidence" value="ECO:0007669"/>
    <property type="project" value="TreeGrafter"/>
</dbReference>
<dbReference type="EMBL" id="JBBHLL010000203">
    <property type="protein sequence ID" value="KAK7810144.1"/>
    <property type="molecule type" value="Genomic_DNA"/>
</dbReference>
<dbReference type="Gene3D" id="1.10.10.60">
    <property type="entry name" value="Homeodomain-like"/>
    <property type="match status" value="1"/>
</dbReference>
<dbReference type="GO" id="GO:0006366">
    <property type="term" value="P:transcription by RNA polymerase II"/>
    <property type="evidence" value="ECO:0007669"/>
    <property type="project" value="TreeGrafter"/>
</dbReference>
<dbReference type="InterPro" id="IPR029064">
    <property type="entry name" value="Ribosomal_eL30-like_sf"/>
</dbReference>
<dbReference type="GO" id="GO:0005665">
    <property type="term" value="C:RNA polymerase II, core complex"/>
    <property type="evidence" value="ECO:0007669"/>
    <property type="project" value="TreeGrafter"/>
</dbReference>
<dbReference type="PANTHER" id="PTHR23431">
    <property type="entry name" value="DNA-DIRECTED RNA POLYMERASES I, II, AND III SUBUNIT RPABC5 FAMILY MEMBER"/>
    <property type="match status" value="1"/>
</dbReference>
<evidence type="ECO:0000313" key="1">
    <source>
        <dbReference type="EMBL" id="KAK7810144.1"/>
    </source>
</evidence>
<dbReference type="GO" id="GO:0005736">
    <property type="term" value="C:RNA polymerase I complex"/>
    <property type="evidence" value="ECO:0007669"/>
    <property type="project" value="TreeGrafter"/>
</dbReference>
<dbReference type="GO" id="GO:0005666">
    <property type="term" value="C:RNA polymerase III complex"/>
    <property type="evidence" value="ECO:0007669"/>
    <property type="project" value="TreeGrafter"/>
</dbReference>
<dbReference type="GO" id="GO:0003899">
    <property type="term" value="F:DNA-directed RNA polymerase activity"/>
    <property type="evidence" value="ECO:0007669"/>
    <property type="project" value="InterPro"/>
</dbReference>
<dbReference type="GO" id="GO:0003677">
    <property type="term" value="F:DNA binding"/>
    <property type="evidence" value="ECO:0007669"/>
    <property type="project" value="InterPro"/>
</dbReference>
<keyword evidence="2" id="KW-1185">Reference proteome</keyword>
<dbReference type="SUPFAM" id="SSF46924">
    <property type="entry name" value="RNA polymerase subunit RPB10"/>
    <property type="match status" value="1"/>
</dbReference>
<organism evidence="1 2">
    <name type="scientific">Myodes glareolus</name>
    <name type="common">Bank vole</name>
    <name type="synonym">Clethrionomys glareolus</name>
    <dbReference type="NCBI Taxonomy" id="447135"/>
    <lineage>
        <taxon>Eukaryota</taxon>
        <taxon>Metazoa</taxon>
        <taxon>Chordata</taxon>
        <taxon>Craniata</taxon>
        <taxon>Vertebrata</taxon>
        <taxon>Euteleostomi</taxon>
        <taxon>Mammalia</taxon>
        <taxon>Eutheria</taxon>
        <taxon>Euarchontoglires</taxon>
        <taxon>Glires</taxon>
        <taxon>Rodentia</taxon>
        <taxon>Myomorpha</taxon>
        <taxon>Muroidea</taxon>
        <taxon>Cricetidae</taxon>
        <taxon>Arvicolinae</taxon>
        <taxon>Myodes</taxon>
    </lineage>
</organism>
<dbReference type="Proteomes" id="UP001488838">
    <property type="component" value="Unassembled WGS sequence"/>
</dbReference>
<dbReference type="AlphaFoldDB" id="A0AAW0I793"/>
<dbReference type="PANTHER" id="PTHR23431:SF11">
    <property type="entry name" value="DNA-DIRECTED RNA POLYMERASES I, II, AND III SUBUNIT RPABC5"/>
    <property type="match status" value="1"/>
</dbReference>
<comment type="caution">
    <text evidence="1">The sequence shown here is derived from an EMBL/GenBank/DDBJ whole genome shotgun (WGS) entry which is preliminary data.</text>
</comment>
<feature type="non-terminal residue" evidence="1">
    <location>
        <position position="249"/>
    </location>
</feature>
<accession>A0AAW0I793</accession>
<dbReference type="InterPro" id="IPR000268">
    <property type="entry name" value="RPABC5/Rpb10"/>
</dbReference>